<evidence type="ECO:0000313" key="3">
    <source>
        <dbReference type="Proteomes" id="UP001273209"/>
    </source>
</evidence>
<dbReference type="AlphaFoldDB" id="A0AAE1JIG5"/>
<evidence type="ECO:0000313" key="2">
    <source>
        <dbReference type="EMBL" id="KAK4085220.1"/>
    </source>
</evidence>
<comment type="caution">
    <text evidence="2">The sequence shown here is derived from an EMBL/GenBank/DDBJ whole genome shotgun (WGS) entry which is preliminary data.</text>
</comment>
<gene>
    <name evidence="2" type="ORF">Triagg1_210</name>
</gene>
<keyword evidence="3" id="KW-1185">Reference proteome</keyword>
<dbReference type="Proteomes" id="UP001273209">
    <property type="component" value="Unassembled WGS sequence"/>
</dbReference>
<feature type="compositionally biased region" description="Basic and acidic residues" evidence="1">
    <location>
        <begin position="65"/>
        <end position="88"/>
    </location>
</feature>
<dbReference type="EMBL" id="JAWRVG010000001">
    <property type="protein sequence ID" value="KAK4085220.1"/>
    <property type="molecule type" value="Genomic_DNA"/>
</dbReference>
<feature type="compositionally biased region" description="Polar residues" evidence="1">
    <location>
        <begin position="135"/>
        <end position="144"/>
    </location>
</feature>
<organism evidence="2 3">
    <name type="scientific">Trichoderma aggressivum f. europaeum</name>
    <dbReference type="NCBI Taxonomy" id="173218"/>
    <lineage>
        <taxon>Eukaryota</taxon>
        <taxon>Fungi</taxon>
        <taxon>Dikarya</taxon>
        <taxon>Ascomycota</taxon>
        <taxon>Pezizomycotina</taxon>
        <taxon>Sordariomycetes</taxon>
        <taxon>Hypocreomycetidae</taxon>
        <taxon>Hypocreales</taxon>
        <taxon>Hypocreaceae</taxon>
        <taxon>Trichoderma</taxon>
    </lineage>
</organism>
<sequence length="194" mass="21917">MLARKERRGEEGNKKVEEWKKVLDATMKGEKEEDENRSEAPQQIEEKTAVQKEESKDAASWWWLPDRKAGAEAMRWDRHKEEKKKRGEGTLISEEGGEQPEPESEELADTEALASFAGPETEPETESYKRASAGAQHQSEYQKTSWKRERETTVPKATARKGCACVTTAACGRRRLEKSSAVLQSGRWCKSTGS</sequence>
<accession>A0AAE1JIG5</accession>
<feature type="compositionally biased region" description="Basic and acidic residues" evidence="1">
    <location>
        <begin position="44"/>
        <end position="57"/>
    </location>
</feature>
<feature type="compositionally biased region" description="Acidic residues" evidence="1">
    <location>
        <begin position="95"/>
        <end position="109"/>
    </location>
</feature>
<protein>
    <submittedName>
        <fullName evidence="2">Uncharacterized protein</fullName>
    </submittedName>
</protein>
<evidence type="ECO:0000256" key="1">
    <source>
        <dbReference type="SAM" id="MobiDB-lite"/>
    </source>
</evidence>
<proteinExistence type="predicted"/>
<dbReference type="RefSeq" id="XP_062760560.1">
    <property type="nucleotide sequence ID" value="XM_062897108.1"/>
</dbReference>
<feature type="region of interest" description="Disordered" evidence="1">
    <location>
        <begin position="25"/>
        <end position="160"/>
    </location>
</feature>
<name>A0AAE1JIG5_9HYPO</name>
<reference evidence="2" key="1">
    <citation type="submission" date="2023-11" db="EMBL/GenBank/DDBJ databases">
        <title>The genome sequences of three competitors of mushroom-forming fungi.</title>
        <authorList>
            <person name="Beijen E."/>
            <person name="Ohm R.A."/>
        </authorList>
    </citation>
    <scope>NUCLEOTIDE SEQUENCE</scope>
    <source>
        <strain evidence="2">CBS 100526</strain>
    </source>
</reference>
<dbReference type="GeneID" id="87916149"/>